<protein>
    <recommendedName>
        <fullName evidence="6">Small ribosomal subunit protein uS5</fullName>
    </recommendedName>
    <alternativeName>
        <fullName evidence="7">30S ribosomal protein S5</fullName>
    </alternativeName>
</protein>
<evidence type="ECO:0000256" key="6">
    <source>
        <dbReference type="ARBA" id="ARBA00035255"/>
    </source>
</evidence>
<reference evidence="11 12" key="1">
    <citation type="journal article" date="2016" name="Nat. Commun.">
        <title>Thousands of microbial genomes shed light on interconnected biogeochemical processes in an aquifer system.</title>
        <authorList>
            <person name="Anantharaman K."/>
            <person name="Brown C.T."/>
            <person name="Hug L.A."/>
            <person name="Sharon I."/>
            <person name="Castelle C.J."/>
            <person name="Probst A.J."/>
            <person name="Thomas B.C."/>
            <person name="Singh A."/>
            <person name="Wilkins M.J."/>
            <person name="Karaoz U."/>
            <person name="Brodie E.L."/>
            <person name="Williams K.H."/>
            <person name="Hubbard S.S."/>
            <person name="Banfield J.F."/>
        </authorList>
    </citation>
    <scope>NUCLEOTIDE SEQUENCE [LARGE SCALE GENOMIC DNA]</scope>
</reference>
<dbReference type="PROSITE" id="PS50881">
    <property type="entry name" value="S5_DSRBD"/>
    <property type="match status" value="1"/>
</dbReference>
<dbReference type="GO" id="GO:0005840">
    <property type="term" value="C:ribosome"/>
    <property type="evidence" value="ECO:0007669"/>
    <property type="project" value="UniProtKB-KW"/>
</dbReference>
<dbReference type="PANTHER" id="PTHR48432">
    <property type="entry name" value="S5 DRBM DOMAIN-CONTAINING PROTEIN"/>
    <property type="match status" value="1"/>
</dbReference>
<sequence>MDIARVSRVTKGGKRFSFRATIVIGDGKGKVGVGMAKGKDVAQSVQKAFNQAKKNLVTVLIKDGTIPYQVEAKYNSAVVLLKPARGGVKAGGPVRVVAKLSGITKLTGKLLERTNNKVNIAMATIEALKKLRADKDKVSK</sequence>
<evidence type="ECO:0000313" key="12">
    <source>
        <dbReference type="Proteomes" id="UP000177745"/>
    </source>
</evidence>
<keyword evidence="2" id="KW-0699">rRNA-binding</keyword>
<comment type="similarity">
    <text evidence="1 9">Belongs to the universal ribosomal protein uS5 family.</text>
</comment>
<dbReference type="Gene3D" id="3.30.160.20">
    <property type="match status" value="1"/>
</dbReference>
<dbReference type="AlphaFoldDB" id="A0A1F8H9Y0"/>
<dbReference type="Pfam" id="PF03719">
    <property type="entry name" value="Ribosomal_S5_C"/>
    <property type="match status" value="1"/>
</dbReference>
<dbReference type="SUPFAM" id="SSF54768">
    <property type="entry name" value="dsRNA-binding domain-like"/>
    <property type="match status" value="1"/>
</dbReference>
<dbReference type="InterPro" id="IPR020568">
    <property type="entry name" value="Ribosomal_Su5_D2-typ_SF"/>
</dbReference>
<dbReference type="Gene3D" id="3.30.230.10">
    <property type="match status" value="1"/>
</dbReference>
<comment type="caution">
    <text evidence="11">The sequence shown here is derived from an EMBL/GenBank/DDBJ whole genome shotgun (WGS) entry which is preliminary data.</text>
</comment>
<dbReference type="GO" id="GO:1990904">
    <property type="term" value="C:ribonucleoprotein complex"/>
    <property type="evidence" value="ECO:0007669"/>
    <property type="project" value="UniProtKB-UniRule"/>
</dbReference>
<dbReference type="GO" id="GO:0006412">
    <property type="term" value="P:translation"/>
    <property type="evidence" value="ECO:0007669"/>
    <property type="project" value="InterPro"/>
</dbReference>
<accession>A0A1F8H9Y0</accession>
<dbReference type="PANTHER" id="PTHR48432:SF1">
    <property type="entry name" value="S5 DRBM DOMAIN-CONTAINING PROTEIN"/>
    <property type="match status" value="1"/>
</dbReference>
<evidence type="ECO:0000256" key="2">
    <source>
        <dbReference type="ARBA" id="ARBA00022730"/>
    </source>
</evidence>
<evidence type="ECO:0000256" key="7">
    <source>
        <dbReference type="ARBA" id="ARBA00035519"/>
    </source>
</evidence>
<feature type="domain" description="S5 DRBM" evidence="10">
    <location>
        <begin position="1"/>
        <end position="59"/>
    </location>
</feature>
<evidence type="ECO:0000256" key="8">
    <source>
        <dbReference type="PROSITE-ProRule" id="PRU00268"/>
    </source>
</evidence>
<gene>
    <name evidence="11" type="ORF">A3G51_03645</name>
</gene>
<dbReference type="InterPro" id="IPR013810">
    <property type="entry name" value="Ribosomal_uS5_N"/>
</dbReference>
<proteinExistence type="inferred from homology"/>
<keyword evidence="3" id="KW-0694">RNA-binding</keyword>
<dbReference type="EMBL" id="MGKY01000012">
    <property type="protein sequence ID" value="OGN33766.1"/>
    <property type="molecule type" value="Genomic_DNA"/>
</dbReference>
<evidence type="ECO:0000256" key="3">
    <source>
        <dbReference type="ARBA" id="ARBA00022884"/>
    </source>
</evidence>
<dbReference type="InterPro" id="IPR000851">
    <property type="entry name" value="Ribosomal_uS5"/>
</dbReference>
<dbReference type="InterPro" id="IPR005324">
    <property type="entry name" value="Ribosomal_uS5_C"/>
</dbReference>
<evidence type="ECO:0000256" key="5">
    <source>
        <dbReference type="ARBA" id="ARBA00023274"/>
    </source>
</evidence>
<dbReference type="GO" id="GO:0005737">
    <property type="term" value="C:cytoplasm"/>
    <property type="evidence" value="ECO:0007669"/>
    <property type="project" value="UniProtKB-ARBA"/>
</dbReference>
<dbReference type="InterPro" id="IPR018192">
    <property type="entry name" value="Ribosomal_uS5_N_CS"/>
</dbReference>
<evidence type="ECO:0000256" key="9">
    <source>
        <dbReference type="RuleBase" id="RU003823"/>
    </source>
</evidence>
<dbReference type="GO" id="GO:0019843">
    <property type="term" value="F:rRNA binding"/>
    <property type="evidence" value="ECO:0007669"/>
    <property type="project" value="UniProtKB-KW"/>
</dbReference>
<evidence type="ECO:0000313" key="11">
    <source>
        <dbReference type="EMBL" id="OGN33766.1"/>
    </source>
</evidence>
<dbReference type="Pfam" id="PF00333">
    <property type="entry name" value="Ribosomal_S5"/>
    <property type="match status" value="1"/>
</dbReference>
<dbReference type="SUPFAM" id="SSF54211">
    <property type="entry name" value="Ribosomal protein S5 domain 2-like"/>
    <property type="match status" value="1"/>
</dbReference>
<dbReference type="Proteomes" id="UP000177745">
    <property type="component" value="Unassembled WGS sequence"/>
</dbReference>
<keyword evidence="5 8" id="KW-0687">Ribonucleoprotein</keyword>
<dbReference type="PROSITE" id="PS00585">
    <property type="entry name" value="RIBOSOMAL_S5"/>
    <property type="match status" value="1"/>
</dbReference>
<evidence type="ECO:0000256" key="4">
    <source>
        <dbReference type="ARBA" id="ARBA00022980"/>
    </source>
</evidence>
<evidence type="ECO:0000259" key="10">
    <source>
        <dbReference type="PROSITE" id="PS50881"/>
    </source>
</evidence>
<name>A0A1F8H9Y0_9BACT</name>
<dbReference type="GO" id="GO:0003735">
    <property type="term" value="F:structural constituent of ribosome"/>
    <property type="evidence" value="ECO:0007669"/>
    <property type="project" value="UniProtKB-UniRule"/>
</dbReference>
<keyword evidence="4 8" id="KW-0689">Ribosomal protein</keyword>
<dbReference type="FunFam" id="3.30.230.10:FF:000002">
    <property type="entry name" value="30S ribosomal protein S5"/>
    <property type="match status" value="1"/>
</dbReference>
<evidence type="ECO:0000256" key="1">
    <source>
        <dbReference type="ARBA" id="ARBA00008945"/>
    </source>
</evidence>
<organism evidence="11 12">
    <name type="scientific">Candidatus Yanofskybacteria bacterium RIFCSPLOWO2_12_FULL_43_11b</name>
    <dbReference type="NCBI Taxonomy" id="1802710"/>
    <lineage>
        <taxon>Bacteria</taxon>
        <taxon>Candidatus Yanofskyibacteriota</taxon>
    </lineage>
</organism>
<dbReference type="InterPro" id="IPR014721">
    <property type="entry name" value="Ribsml_uS5_D2-typ_fold_subgr"/>
</dbReference>